<dbReference type="Pfam" id="PF13310">
    <property type="entry name" value="Virulence_RhuM"/>
    <property type="match status" value="1"/>
</dbReference>
<organism evidence="1 2">
    <name type="scientific">Thauera terpenica 58Eu</name>
    <dbReference type="NCBI Taxonomy" id="1348657"/>
    <lineage>
        <taxon>Bacteria</taxon>
        <taxon>Pseudomonadati</taxon>
        <taxon>Pseudomonadota</taxon>
        <taxon>Betaproteobacteria</taxon>
        <taxon>Rhodocyclales</taxon>
        <taxon>Zoogloeaceae</taxon>
        <taxon>Thauera</taxon>
    </lineage>
</organism>
<dbReference type="STRING" id="1348657.M622_18680"/>
<proteinExistence type="predicted"/>
<dbReference type="AlphaFoldDB" id="S9ZLK0"/>
<evidence type="ECO:0000313" key="1">
    <source>
        <dbReference type="EMBL" id="EPZ14382.1"/>
    </source>
</evidence>
<dbReference type="PANTHER" id="PTHR35810:SF1">
    <property type="entry name" value="CYTOPLASMIC PROTEIN"/>
    <property type="match status" value="1"/>
</dbReference>
<dbReference type="Proteomes" id="UP000015455">
    <property type="component" value="Unassembled WGS sequence"/>
</dbReference>
<dbReference type="PIRSF" id="PIRSF015268">
    <property type="entry name" value="Virulence_RhuM"/>
    <property type="match status" value="1"/>
</dbReference>
<gene>
    <name evidence="1" type="ORF">M622_18680</name>
</gene>
<comment type="caution">
    <text evidence="1">The sequence shown here is derived from an EMBL/GenBank/DDBJ whole genome shotgun (WGS) entry which is preliminary data.</text>
</comment>
<dbReference type="RefSeq" id="WP_021250551.1">
    <property type="nucleotide sequence ID" value="NZ_ATJV01000083.1"/>
</dbReference>
<dbReference type="PATRIC" id="fig|1348657.5.peg.3149"/>
<reference evidence="1 2" key="1">
    <citation type="submission" date="2013-06" db="EMBL/GenBank/DDBJ databases">
        <title>Draft genome sequence of Thauera terpenica.</title>
        <authorList>
            <person name="Liu B."/>
            <person name="Frostegard A.H."/>
            <person name="Shapleigh J.P."/>
        </authorList>
    </citation>
    <scope>NUCLEOTIDE SEQUENCE [LARGE SCALE GENOMIC DNA]</scope>
    <source>
        <strain evidence="1 2">58Eu</strain>
    </source>
</reference>
<accession>S9ZLK0</accession>
<dbReference type="eggNOG" id="COG3943">
    <property type="taxonomic scope" value="Bacteria"/>
</dbReference>
<sequence>MNELILYTTEDGRSEIKLRAEQQTVWLTQLEMAELFDATKQNISLHLKNLFADGEMDPAATIKESLTVQTEGARQVQRKVTLYNLDAILAVGYRVRSPRGVQFRRWASTVLKGYLLKGFALDDERLKNPDGRPDHFDEMLARIRDIRASEKRFYQKVRDLFALASDYDNTNQTTKTFFATVQNLLLYAVTQQTAAELVMARANPDDSHFGLLHWQGNKVRKQDILIAKNYLTEDEIDTLNRLVVIFLETAELRTKRREEIRMSFWRQNVDQIISSNGFPVLTHAGKVAHAQMERATSARYLDYDQRRKQDEARQADEQDEAELKALENTLKQRPNHD</sequence>
<evidence type="ECO:0000313" key="2">
    <source>
        <dbReference type="Proteomes" id="UP000015455"/>
    </source>
</evidence>
<protein>
    <submittedName>
        <fullName evidence="1">2-hydroxyacid dehydrogenase</fullName>
    </submittedName>
</protein>
<dbReference type="EMBL" id="ATJV01000083">
    <property type="protein sequence ID" value="EPZ14382.1"/>
    <property type="molecule type" value="Genomic_DNA"/>
</dbReference>
<dbReference type="PANTHER" id="PTHR35810">
    <property type="entry name" value="CYTOPLASMIC PROTEIN-RELATED"/>
    <property type="match status" value="1"/>
</dbReference>
<keyword evidence="2" id="KW-1185">Reference proteome</keyword>
<name>S9ZLK0_9RHOO</name>
<dbReference type="InterPro" id="IPR011204">
    <property type="entry name" value="Virulence_RhuM-like"/>
</dbReference>
<dbReference type="OrthoDB" id="9802752at2"/>